<feature type="transmembrane region" description="Helical" evidence="1">
    <location>
        <begin position="138"/>
        <end position="155"/>
    </location>
</feature>
<keyword evidence="1" id="KW-0472">Membrane</keyword>
<organism evidence="2 3">
    <name type="scientific">Legionella maioricensis</name>
    <dbReference type="NCBI Taxonomy" id="2896528"/>
    <lineage>
        <taxon>Bacteria</taxon>
        <taxon>Pseudomonadati</taxon>
        <taxon>Pseudomonadota</taxon>
        <taxon>Gammaproteobacteria</taxon>
        <taxon>Legionellales</taxon>
        <taxon>Legionellaceae</taxon>
        <taxon>Legionella</taxon>
    </lineage>
</organism>
<dbReference type="EMBL" id="JAJKBJ010000001">
    <property type="protein sequence ID" value="MCL9682491.1"/>
    <property type="molecule type" value="Genomic_DNA"/>
</dbReference>
<dbReference type="Proteomes" id="UP001139721">
    <property type="component" value="Unassembled WGS sequence"/>
</dbReference>
<protein>
    <recommendedName>
        <fullName evidence="4">Transmembrane protein</fullName>
    </recommendedName>
</protein>
<evidence type="ECO:0000256" key="1">
    <source>
        <dbReference type="SAM" id="Phobius"/>
    </source>
</evidence>
<evidence type="ECO:0000313" key="2">
    <source>
        <dbReference type="EMBL" id="MCL9682491.1"/>
    </source>
</evidence>
<keyword evidence="3" id="KW-1185">Reference proteome</keyword>
<proteinExistence type="predicted"/>
<feature type="transmembrane region" description="Helical" evidence="1">
    <location>
        <begin position="99"/>
        <end position="126"/>
    </location>
</feature>
<evidence type="ECO:0008006" key="4">
    <source>
        <dbReference type="Google" id="ProtNLM"/>
    </source>
</evidence>
<sequence length="379" mass="42774">MKAKQDKHLLAIQDCEKKISSLPAGEIKYHLFILLHSIKEKNNEASQKLIVVLSELLDNLNDLHQLISFDLTLFNKIYENYNKLQTIAQINSYGYQFKIIVLHIGGAIAAVICGIAGGLVGGIVGLARGTWNHEPHKGLGIGLFTGYFVGAIVGFRTPKKLCKDEFQRQLEFGLNGFGRGLENLRQTLNHERENLKPFEDYFEEEKALIRNQCFASDSEFEAFLDEDITYEINSFKAGFIGGASLHGYLGHHLYIVIKIKESQHLIEFTRQPADTSIPPDQQEMRTVKGKKIIEMLATYKKLQETNACTYDYILTRMKPGDNDCHTLVNKVLIGTDQPAARLLRYQGMNTVGATIGFFISKLSPFKEEFFTTPGPSLEY</sequence>
<gene>
    <name evidence="2" type="ORF">LOX96_00095</name>
</gene>
<dbReference type="AlphaFoldDB" id="A0A9X2I905"/>
<keyword evidence="1" id="KW-0812">Transmembrane</keyword>
<dbReference type="RefSeq" id="WP_250420103.1">
    <property type="nucleotide sequence ID" value="NZ_JAJKBJ010000001.1"/>
</dbReference>
<comment type="caution">
    <text evidence="2">The sequence shown here is derived from an EMBL/GenBank/DDBJ whole genome shotgun (WGS) entry which is preliminary data.</text>
</comment>
<name>A0A9X2I905_9GAMM</name>
<keyword evidence="1" id="KW-1133">Transmembrane helix</keyword>
<reference evidence="2" key="1">
    <citation type="submission" date="2021-11" db="EMBL/GenBank/DDBJ databases">
        <title>Legionella maioricencis sp. nov., a new species isolated from hot water samples in Mallorca.</title>
        <authorList>
            <person name="Crespi S."/>
            <person name="Drasar V."/>
            <person name="Salva-Serra F."/>
            <person name="Jaen-Luchoro D."/>
            <person name="Pineiro-Iglesias B."/>
            <person name="Aliaga F."/>
            <person name="Fernandez-Juarez V."/>
            <person name="Coll G."/>
            <person name="Moore E.R.B."/>
            <person name="Bennasar-Figueras A."/>
        </authorList>
    </citation>
    <scope>NUCLEOTIDE SEQUENCE</scope>
    <source>
        <strain evidence="2">HCPI-6</strain>
    </source>
</reference>
<accession>A0A9X2I905</accession>
<evidence type="ECO:0000313" key="3">
    <source>
        <dbReference type="Proteomes" id="UP001139721"/>
    </source>
</evidence>